<dbReference type="SMART" id="SM00176">
    <property type="entry name" value="RAN"/>
    <property type="match status" value="1"/>
</dbReference>
<sequence>MSISSYSSEEEYDYLFKVVLIGDSGVGKTNLMTRYTNNEFDLNSKTTIGVEFSSKTVKIDEKIIKLQIWDTAGQERYRTITSAYYKGAVGAVLVFDITKYQSFESCENWIKEVRENAPPNITITLVGNKSDLGHIRAVSNEKASTFARKFGLTFFETSALNNTNVEKAFFDHFNDIYQSNKKKNRNQSNEKNVKGVKASNRIVLEENVVELKEEVEERPKKKCC</sequence>
<dbReference type="SMART" id="SM00173">
    <property type="entry name" value="RAS"/>
    <property type="match status" value="1"/>
</dbReference>
<accession>A0ABQ8YA90</accession>
<dbReference type="InterPro" id="IPR005225">
    <property type="entry name" value="Small_GTP-bd"/>
</dbReference>
<evidence type="ECO:0000313" key="3">
    <source>
        <dbReference type="Proteomes" id="UP001150062"/>
    </source>
</evidence>
<reference evidence="2" key="1">
    <citation type="submission" date="2022-08" db="EMBL/GenBank/DDBJ databases">
        <title>Novel sulfate-reducing endosymbionts in the free-living metamonad Anaeramoeba.</title>
        <authorList>
            <person name="Jerlstrom-Hultqvist J."/>
            <person name="Cepicka I."/>
            <person name="Gallot-Lavallee L."/>
            <person name="Salas-Leiva D."/>
            <person name="Curtis B.A."/>
            <person name="Zahonova K."/>
            <person name="Pipaliya S."/>
            <person name="Dacks J."/>
            <person name="Roger A.J."/>
        </authorList>
    </citation>
    <scope>NUCLEOTIDE SEQUENCE</scope>
    <source>
        <strain evidence="2">Schooner1</strain>
    </source>
</reference>
<dbReference type="SMART" id="SM00174">
    <property type="entry name" value="RHO"/>
    <property type="match status" value="1"/>
</dbReference>
<protein>
    <submittedName>
        <fullName evidence="2">Ras-related protein rab11</fullName>
    </submittedName>
</protein>
<dbReference type="NCBIfam" id="TIGR00231">
    <property type="entry name" value="small_GTP"/>
    <property type="match status" value="1"/>
</dbReference>
<dbReference type="Pfam" id="PF00071">
    <property type="entry name" value="Ras"/>
    <property type="match status" value="1"/>
</dbReference>
<evidence type="ECO:0000313" key="2">
    <source>
        <dbReference type="EMBL" id="KAJ6241707.1"/>
    </source>
</evidence>
<dbReference type="SUPFAM" id="SSF52540">
    <property type="entry name" value="P-loop containing nucleoside triphosphate hydrolases"/>
    <property type="match status" value="1"/>
</dbReference>
<proteinExistence type="inferred from homology"/>
<keyword evidence="3" id="KW-1185">Reference proteome</keyword>
<dbReference type="PANTHER" id="PTHR47979">
    <property type="entry name" value="DRAB11-RELATED"/>
    <property type="match status" value="1"/>
</dbReference>
<name>A0ABQ8YA90_9EUKA</name>
<comment type="similarity">
    <text evidence="1">Belongs to the small GTPase superfamily. Rab family.</text>
</comment>
<dbReference type="PROSITE" id="PS51421">
    <property type="entry name" value="RAS"/>
    <property type="match status" value="1"/>
</dbReference>
<dbReference type="EMBL" id="JAOAOG010000191">
    <property type="protein sequence ID" value="KAJ6241707.1"/>
    <property type="molecule type" value="Genomic_DNA"/>
</dbReference>
<dbReference type="SMART" id="SM00175">
    <property type="entry name" value="RAB"/>
    <property type="match status" value="1"/>
</dbReference>
<dbReference type="InterPro" id="IPR001806">
    <property type="entry name" value="Small_GTPase"/>
</dbReference>
<dbReference type="InterPro" id="IPR050209">
    <property type="entry name" value="Rab_GTPases_membrane_traffic"/>
</dbReference>
<dbReference type="Proteomes" id="UP001150062">
    <property type="component" value="Unassembled WGS sequence"/>
</dbReference>
<dbReference type="CDD" id="cd01868">
    <property type="entry name" value="Rab11_like"/>
    <property type="match status" value="1"/>
</dbReference>
<gene>
    <name evidence="2" type="ORF">M0813_00411</name>
</gene>
<dbReference type="InterPro" id="IPR027417">
    <property type="entry name" value="P-loop_NTPase"/>
</dbReference>
<dbReference type="Gene3D" id="3.40.50.300">
    <property type="entry name" value="P-loop containing nucleotide triphosphate hydrolases"/>
    <property type="match status" value="1"/>
</dbReference>
<dbReference type="PROSITE" id="PS51419">
    <property type="entry name" value="RAB"/>
    <property type="match status" value="1"/>
</dbReference>
<organism evidence="2 3">
    <name type="scientific">Anaeramoeba flamelloides</name>
    <dbReference type="NCBI Taxonomy" id="1746091"/>
    <lineage>
        <taxon>Eukaryota</taxon>
        <taxon>Metamonada</taxon>
        <taxon>Anaeramoebidae</taxon>
        <taxon>Anaeramoeba</taxon>
    </lineage>
</organism>
<dbReference type="PRINTS" id="PR00449">
    <property type="entry name" value="RASTRNSFRMNG"/>
</dbReference>
<comment type="caution">
    <text evidence="2">The sequence shown here is derived from an EMBL/GenBank/DDBJ whole genome shotgun (WGS) entry which is preliminary data.</text>
</comment>
<evidence type="ECO:0000256" key="1">
    <source>
        <dbReference type="ARBA" id="ARBA00006270"/>
    </source>
</evidence>
<dbReference type="PROSITE" id="PS51420">
    <property type="entry name" value="RHO"/>
    <property type="match status" value="1"/>
</dbReference>